<evidence type="ECO:0000259" key="1">
    <source>
        <dbReference type="Pfam" id="PF06452"/>
    </source>
</evidence>
<gene>
    <name evidence="2" type="ORF">EHS13_22190</name>
</gene>
<organism evidence="2 3">
    <name type="scientific">Paenibacillus psychroresistens</name>
    <dbReference type="NCBI Taxonomy" id="1778678"/>
    <lineage>
        <taxon>Bacteria</taxon>
        <taxon>Bacillati</taxon>
        <taxon>Bacillota</taxon>
        <taxon>Bacilli</taxon>
        <taxon>Bacillales</taxon>
        <taxon>Paenibacillaceae</taxon>
        <taxon>Paenibacillus</taxon>
    </lineage>
</organism>
<dbReference type="InterPro" id="IPR010502">
    <property type="entry name" value="Carb-bd_dom_fam9"/>
</dbReference>
<dbReference type="CDD" id="cd09620">
    <property type="entry name" value="CBM9_like_3"/>
    <property type="match status" value="1"/>
</dbReference>
<dbReference type="AlphaFoldDB" id="A0A6B8RM70"/>
<accession>A0A6B8RM70</accession>
<dbReference type="GO" id="GO:0016052">
    <property type="term" value="P:carbohydrate catabolic process"/>
    <property type="evidence" value="ECO:0007669"/>
    <property type="project" value="InterPro"/>
</dbReference>
<keyword evidence="3" id="KW-1185">Reference proteome</keyword>
<name>A0A6B8RM70_9BACL</name>
<dbReference type="GO" id="GO:0030246">
    <property type="term" value="F:carbohydrate binding"/>
    <property type="evidence" value="ECO:0007669"/>
    <property type="project" value="InterPro"/>
</dbReference>
<dbReference type="GO" id="GO:0004553">
    <property type="term" value="F:hydrolase activity, hydrolyzing O-glycosyl compounds"/>
    <property type="evidence" value="ECO:0007669"/>
    <property type="project" value="InterPro"/>
</dbReference>
<dbReference type="EMBL" id="CP034235">
    <property type="protein sequence ID" value="QGQ97400.1"/>
    <property type="molecule type" value="Genomic_DNA"/>
</dbReference>
<evidence type="ECO:0000313" key="2">
    <source>
        <dbReference type="EMBL" id="QGQ97400.1"/>
    </source>
</evidence>
<dbReference type="Gene3D" id="2.60.40.1190">
    <property type="match status" value="1"/>
</dbReference>
<dbReference type="Proteomes" id="UP000426246">
    <property type="component" value="Chromosome"/>
</dbReference>
<dbReference type="SUPFAM" id="SSF49344">
    <property type="entry name" value="CBD9-like"/>
    <property type="match status" value="1"/>
</dbReference>
<dbReference type="KEGG" id="ppsc:EHS13_22190"/>
<proteinExistence type="predicted"/>
<reference evidence="3" key="1">
    <citation type="submission" date="2018-11" db="EMBL/GenBank/DDBJ databases">
        <title>Complete genome sequence of Paenibacillus sp. ML311-T8.</title>
        <authorList>
            <person name="Nam Y.-D."/>
            <person name="Kang J."/>
            <person name="Chung W.-H."/>
            <person name="Park Y.S."/>
        </authorList>
    </citation>
    <scope>NUCLEOTIDE SEQUENCE [LARGE SCALE GENOMIC DNA]</scope>
    <source>
        <strain evidence="3">ML311-T8</strain>
    </source>
</reference>
<dbReference type="Pfam" id="PF06452">
    <property type="entry name" value="CBM9_1"/>
    <property type="match status" value="1"/>
</dbReference>
<evidence type="ECO:0000313" key="3">
    <source>
        <dbReference type="Proteomes" id="UP000426246"/>
    </source>
</evidence>
<sequence length="201" mass="23126">MQNPYSYVCNKVETLSAEAWQAIPAIELVETANGEQPRLKTKVKACWNKDFVCFRFECEDDYIVANFQHRDEPLYLEDVVEVFIDEVGDGRQYQEYEVSPHNVLFDAMVTNDLAGTIIPNEKWNAVGIETTAERIAEKNYVYSIKLSTDNFSIPIQSGSAWSVNFYRIDDDPHGNRHYWAWSPTGKINFHLPAHFGSMIFA</sequence>
<dbReference type="OrthoDB" id="9786766at2"/>
<feature type="domain" description="Carbohydrate-binding" evidence="1">
    <location>
        <begin position="17"/>
        <end position="199"/>
    </location>
</feature>
<protein>
    <recommendedName>
        <fullName evidence="1">Carbohydrate-binding domain-containing protein</fullName>
    </recommendedName>
</protein>
<dbReference type="RefSeq" id="WP_155702503.1">
    <property type="nucleotide sequence ID" value="NZ_CP034235.1"/>
</dbReference>